<dbReference type="Pfam" id="PF00497">
    <property type="entry name" value="SBP_bac_3"/>
    <property type="match status" value="1"/>
</dbReference>
<evidence type="ECO:0000313" key="8">
    <source>
        <dbReference type="Proteomes" id="UP001225646"/>
    </source>
</evidence>
<evidence type="ECO:0000259" key="5">
    <source>
        <dbReference type="SMART" id="SM00062"/>
    </source>
</evidence>
<dbReference type="Gene3D" id="3.40.190.10">
    <property type="entry name" value="Periplasmic binding protein-like II"/>
    <property type="match status" value="2"/>
</dbReference>
<dbReference type="Proteomes" id="UP001225646">
    <property type="component" value="Unassembled WGS sequence"/>
</dbReference>
<dbReference type="InterPro" id="IPR001320">
    <property type="entry name" value="Iontro_rcpt_C"/>
</dbReference>
<sequence>MKKWFYLLIMVLTFSLLASCGTSNSESKSDEEKKEVLVMGTSADYAPFEYIDTAKGSDIIGIDVDIAKAITERLGYELEIQDMDFNGLIPALQSNKVDFVLAGMSVTPERKESVDFSDVYYSAKHMIVSKADSGIQTVEDLEGKTVGVQLASVQEEKANEIAETINVTVENRNRISEVIQEIKSGRFDAAIIEDSVAKGYLEKDADLQGFVIEEENAEENGYAIAFPKGSELTEKFNEELQKMKESGELEEILVKWFDGE</sequence>
<dbReference type="PANTHER" id="PTHR35936">
    <property type="entry name" value="MEMBRANE-BOUND LYTIC MUREIN TRANSGLYCOSYLASE F"/>
    <property type="match status" value="1"/>
</dbReference>
<evidence type="ECO:0000259" key="6">
    <source>
        <dbReference type="SMART" id="SM00079"/>
    </source>
</evidence>
<gene>
    <name evidence="7" type="ORF">J2S06_000492</name>
</gene>
<dbReference type="EMBL" id="JAUSTR010000001">
    <property type="protein sequence ID" value="MDQ0161422.1"/>
    <property type="molecule type" value="Genomic_DNA"/>
</dbReference>
<evidence type="ECO:0000256" key="1">
    <source>
        <dbReference type="ARBA" id="ARBA00022729"/>
    </source>
</evidence>
<organism evidence="7 8">
    <name type="scientific">Aeribacillus alveayuensis</name>
    <dbReference type="NCBI Taxonomy" id="279215"/>
    <lineage>
        <taxon>Bacteria</taxon>
        <taxon>Bacillati</taxon>
        <taxon>Bacillota</taxon>
        <taxon>Bacilli</taxon>
        <taxon>Bacillales</taxon>
        <taxon>Bacillaceae</taxon>
        <taxon>Aeribacillus</taxon>
    </lineage>
</organism>
<reference evidence="7 8" key="1">
    <citation type="submission" date="2023-07" db="EMBL/GenBank/DDBJ databases">
        <title>Genomic Encyclopedia of Type Strains, Phase IV (KMG-IV): sequencing the most valuable type-strain genomes for metagenomic binning, comparative biology and taxonomic classification.</title>
        <authorList>
            <person name="Goeker M."/>
        </authorList>
    </citation>
    <scope>NUCLEOTIDE SEQUENCE [LARGE SCALE GENOMIC DNA]</scope>
    <source>
        <strain evidence="7 8">DSM 19092</strain>
    </source>
</reference>
<keyword evidence="2" id="KW-0564">Palmitate</keyword>
<evidence type="ECO:0000256" key="3">
    <source>
        <dbReference type="ARBA" id="ARBA00023288"/>
    </source>
</evidence>
<dbReference type="PANTHER" id="PTHR35936:SF17">
    <property type="entry name" value="ARGININE-BINDING EXTRACELLULAR PROTEIN ARTP"/>
    <property type="match status" value="1"/>
</dbReference>
<feature type="domain" description="Ionotropic glutamate receptor C-terminal" evidence="6">
    <location>
        <begin position="36"/>
        <end position="259"/>
    </location>
</feature>
<feature type="chain" id="PRO_5045449350" evidence="4">
    <location>
        <begin position="19"/>
        <end position="260"/>
    </location>
</feature>
<dbReference type="SUPFAM" id="SSF53850">
    <property type="entry name" value="Periplasmic binding protein-like II"/>
    <property type="match status" value="1"/>
</dbReference>
<feature type="signal peptide" evidence="4">
    <location>
        <begin position="1"/>
        <end position="18"/>
    </location>
</feature>
<evidence type="ECO:0000256" key="4">
    <source>
        <dbReference type="SAM" id="SignalP"/>
    </source>
</evidence>
<proteinExistence type="predicted"/>
<protein>
    <submittedName>
        <fullName evidence="7">Polar amino acid transport system substrate-binding protein</fullName>
    </submittedName>
</protein>
<accession>A0ABT9VKB8</accession>
<keyword evidence="1 4" id="KW-0732">Signal</keyword>
<comment type="caution">
    <text evidence="7">The sequence shown here is derived from an EMBL/GenBank/DDBJ whole genome shotgun (WGS) entry which is preliminary data.</text>
</comment>
<keyword evidence="8" id="KW-1185">Reference proteome</keyword>
<dbReference type="SMART" id="SM00062">
    <property type="entry name" value="PBPb"/>
    <property type="match status" value="1"/>
</dbReference>
<evidence type="ECO:0000256" key="2">
    <source>
        <dbReference type="ARBA" id="ARBA00023139"/>
    </source>
</evidence>
<evidence type="ECO:0000313" key="7">
    <source>
        <dbReference type="EMBL" id="MDQ0161422.1"/>
    </source>
</evidence>
<feature type="domain" description="Solute-binding protein family 3/N-terminal" evidence="5">
    <location>
        <begin position="36"/>
        <end position="260"/>
    </location>
</feature>
<dbReference type="RefSeq" id="WP_044896410.1">
    <property type="nucleotide sequence ID" value="NZ_JAUSTR010000001.1"/>
</dbReference>
<dbReference type="PROSITE" id="PS51257">
    <property type="entry name" value="PROKAR_LIPOPROTEIN"/>
    <property type="match status" value="1"/>
</dbReference>
<keyword evidence="3" id="KW-0449">Lipoprotein</keyword>
<dbReference type="SMART" id="SM00079">
    <property type="entry name" value="PBPe"/>
    <property type="match status" value="1"/>
</dbReference>
<dbReference type="InterPro" id="IPR001638">
    <property type="entry name" value="Solute-binding_3/MltF_N"/>
</dbReference>
<name>A0ABT9VKB8_9BACI</name>